<keyword evidence="1" id="KW-0233">DNA recombination</keyword>
<name>A0A0L0GAR6_9EUKA</name>
<dbReference type="GO" id="GO:0000723">
    <property type="term" value="P:telomere maintenance"/>
    <property type="evidence" value="ECO:0007669"/>
    <property type="project" value="InterPro"/>
</dbReference>
<comment type="similarity">
    <text evidence="1">Belongs to the helicase family.</text>
</comment>
<keyword evidence="1" id="KW-0227">DNA damage</keyword>
<keyword evidence="5" id="KW-1185">Reference proteome</keyword>
<dbReference type="GO" id="GO:0006281">
    <property type="term" value="P:DNA repair"/>
    <property type="evidence" value="ECO:0007669"/>
    <property type="project" value="UniProtKB-KW"/>
</dbReference>
<dbReference type="GeneID" id="25902954"/>
<dbReference type="GO" id="GO:0043139">
    <property type="term" value="F:5'-3' DNA helicase activity"/>
    <property type="evidence" value="ECO:0007669"/>
    <property type="project" value="UniProtKB-EC"/>
</dbReference>
<dbReference type="AlphaFoldDB" id="A0A0L0GAR6"/>
<dbReference type="InterPro" id="IPR010285">
    <property type="entry name" value="DNA_helicase_pif1-like_DEAD"/>
</dbReference>
<dbReference type="OrthoDB" id="432234at2759"/>
<comment type="catalytic activity">
    <reaction evidence="1">
        <text>ATP + H2O = ADP + phosphate + H(+)</text>
        <dbReference type="Rhea" id="RHEA:13065"/>
        <dbReference type="ChEBI" id="CHEBI:15377"/>
        <dbReference type="ChEBI" id="CHEBI:15378"/>
        <dbReference type="ChEBI" id="CHEBI:30616"/>
        <dbReference type="ChEBI" id="CHEBI:43474"/>
        <dbReference type="ChEBI" id="CHEBI:456216"/>
        <dbReference type="EC" id="5.6.2.3"/>
    </reaction>
</comment>
<evidence type="ECO:0000256" key="2">
    <source>
        <dbReference type="SAM" id="MobiDB-lite"/>
    </source>
</evidence>
<keyword evidence="1" id="KW-0547">Nucleotide-binding</keyword>
<evidence type="ECO:0000313" key="5">
    <source>
        <dbReference type="Proteomes" id="UP000054560"/>
    </source>
</evidence>
<dbReference type="SUPFAM" id="SSF52540">
    <property type="entry name" value="P-loop containing nucleoside triphosphate hydrolases"/>
    <property type="match status" value="1"/>
</dbReference>
<sequence length="164" mass="18076">METGALPNTNRDWNGGKTKEDLEKSNDNHYIDPLPFIRNEEQCAVITAYLEHLLEEQPSELRWCVTGITGTGKNYVMKILHGITMLWTANAMSSIITAPTGAAAGNVGGSTLDRLGKFKRLATEDVSLSKSGNESEFAQQQTLLQNTILLQIDEGFMYGKRLLG</sequence>
<feature type="compositionally biased region" description="Basic and acidic residues" evidence="2">
    <location>
        <begin position="17"/>
        <end position="26"/>
    </location>
</feature>
<dbReference type="EC" id="5.6.2.3" evidence="1"/>
<proteinExistence type="inferred from homology"/>
<feature type="domain" description="DNA helicase Pif1-like DEAD-box helicase" evidence="3">
    <location>
        <begin position="39"/>
        <end position="162"/>
    </location>
</feature>
<keyword evidence="1" id="KW-0234">DNA repair</keyword>
<keyword evidence="1" id="KW-0347">Helicase</keyword>
<feature type="region of interest" description="Disordered" evidence="2">
    <location>
        <begin position="1"/>
        <end position="26"/>
    </location>
</feature>
<keyword evidence="1" id="KW-0378">Hydrolase</keyword>
<keyword evidence="1" id="KW-0067">ATP-binding</keyword>
<dbReference type="Pfam" id="PF05970">
    <property type="entry name" value="PIF1"/>
    <property type="match status" value="1"/>
</dbReference>
<gene>
    <name evidence="4" type="ORF">SARC_02450</name>
</gene>
<feature type="compositionally biased region" description="Polar residues" evidence="2">
    <location>
        <begin position="1"/>
        <end position="12"/>
    </location>
</feature>
<dbReference type="EMBL" id="KQ241706">
    <property type="protein sequence ID" value="KNC85358.1"/>
    <property type="molecule type" value="Genomic_DNA"/>
</dbReference>
<evidence type="ECO:0000313" key="4">
    <source>
        <dbReference type="EMBL" id="KNC85358.1"/>
    </source>
</evidence>
<dbReference type="GO" id="GO:0005524">
    <property type="term" value="F:ATP binding"/>
    <property type="evidence" value="ECO:0007669"/>
    <property type="project" value="UniProtKB-KW"/>
</dbReference>
<reference evidence="4 5" key="1">
    <citation type="submission" date="2011-02" db="EMBL/GenBank/DDBJ databases">
        <title>The Genome Sequence of Sphaeroforma arctica JP610.</title>
        <authorList>
            <consortium name="The Broad Institute Genome Sequencing Platform"/>
            <person name="Russ C."/>
            <person name="Cuomo C."/>
            <person name="Young S.K."/>
            <person name="Zeng Q."/>
            <person name="Gargeya S."/>
            <person name="Alvarado L."/>
            <person name="Berlin A."/>
            <person name="Chapman S.B."/>
            <person name="Chen Z."/>
            <person name="Freedman E."/>
            <person name="Gellesch M."/>
            <person name="Goldberg J."/>
            <person name="Griggs A."/>
            <person name="Gujja S."/>
            <person name="Heilman E."/>
            <person name="Heiman D."/>
            <person name="Howarth C."/>
            <person name="Mehta T."/>
            <person name="Neiman D."/>
            <person name="Pearson M."/>
            <person name="Roberts A."/>
            <person name="Saif S."/>
            <person name="Shea T."/>
            <person name="Shenoy N."/>
            <person name="Sisk P."/>
            <person name="Stolte C."/>
            <person name="Sykes S."/>
            <person name="White J."/>
            <person name="Yandava C."/>
            <person name="Burger G."/>
            <person name="Gray M.W."/>
            <person name="Holland P.W.H."/>
            <person name="King N."/>
            <person name="Lang F.B.F."/>
            <person name="Roger A.J."/>
            <person name="Ruiz-Trillo I."/>
            <person name="Haas B."/>
            <person name="Nusbaum C."/>
            <person name="Birren B."/>
        </authorList>
    </citation>
    <scope>NUCLEOTIDE SEQUENCE [LARGE SCALE GENOMIC DNA]</scope>
    <source>
        <strain evidence="4 5">JP610</strain>
    </source>
</reference>
<dbReference type="GO" id="GO:0006310">
    <property type="term" value="P:DNA recombination"/>
    <property type="evidence" value="ECO:0007669"/>
    <property type="project" value="UniProtKB-KW"/>
</dbReference>
<protein>
    <recommendedName>
        <fullName evidence="1">ATP-dependent DNA helicase</fullName>
        <ecNumber evidence="1">5.6.2.3</ecNumber>
    </recommendedName>
</protein>
<dbReference type="GO" id="GO:0016787">
    <property type="term" value="F:hydrolase activity"/>
    <property type="evidence" value="ECO:0007669"/>
    <property type="project" value="UniProtKB-KW"/>
</dbReference>
<evidence type="ECO:0000259" key="3">
    <source>
        <dbReference type="Pfam" id="PF05970"/>
    </source>
</evidence>
<organism evidence="4 5">
    <name type="scientific">Sphaeroforma arctica JP610</name>
    <dbReference type="NCBI Taxonomy" id="667725"/>
    <lineage>
        <taxon>Eukaryota</taxon>
        <taxon>Ichthyosporea</taxon>
        <taxon>Ichthyophonida</taxon>
        <taxon>Sphaeroforma</taxon>
    </lineage>
</organism>
<dbReference type="InterPro" id="IPR027417">
    <property type="entry name" value="P-loop_NTPase"/>
</dbReference>
<comment type="cofactor">
    <cofactor evidence="1">
        <name>Mg(2+)</name>
        <dbReference type="ChEBI" id="CHEBI:18420"/>
    </cofactor>
</comment>
<evidence type="ECO:0000256" key="1">
    <source>
        <dbReference type="RuleBase" id="RU363044"/>
    </source>
</evidence>
<dbReference type="Gene3D" id="3.40.50.300">
    <property type="entry name" value="P-loop containing nucleotide triphosphate hydrolases"/>
    <property type="match status" value="1"/>
</dbReference>
<dbReference type="Proteomes" id="UP000054560">
    <property type="component" value="Unassembled WGS sequence"/>
</dbReference>
<dbReference type="RefSeq" id="XP_014159260.1">
    <property type="nucleotide sequence ID" value="XM_014303785.1"/>
</dbReference>
<accession>A0A0L0GAR6</accession>